<dbReference type="Proteomes" id="UP000199370">
    <property type="component" value="Unassembled WGS sequence"/>
</dbReference>
<dbReference type="EMBL" id="FNIA01000024">
    <property type="protein sequence ID" value="SDN27900.1"/>
    <property type="molecule type" value="Genomic_DNA"/>
</dbReference>
<gene>
    <name evidence="1" type="ORF">SAMN05192554_12429</name>
</gene>
<dbReference type="STRING" id="996166.SAMN05192554_12429"/>
<keyword evidence="2" id="KW-1185">Reference proteome</keyword>
<evidence type="ECO:0008006" key="3">
    <source>
        <dbReference type="Google" id="ProtNLM"/>
    </source>
</evidence>
<reference evidence="1 2" key="1">
    <citation type="submission" date="2016-10" db="EMBL/GenBank/DDBJ databases">
        <authorList>
            <person name="de Groot N.N."/>
        </authorList>
    </citation>
    <scope>NUCLEOTIDE SEQUENCE [LARGE SCALE GENOMIC DNA]</scope>
    <source>
        <strain evidence="2">EB21,IBRC-M 10013,KCTC 4048</strain>
    </source>
</reference>
<organism evidence="1 2">
    <name type="scientific">Haloarchaeobius iranensis</name>
    <dbReference type="NCBI Taxonomy" id="996166"/>
    <lineage>
        <taxon>Archaea</taxon>
        <taxon>Methanobacteriati</taxon>
        <taxon>Methanobacteriota</taxon>
        <taxon>Stenosarchaea group</taxon>
        <taxon>Halobacteria</taxon>
        <taxon>Halobacteriales</taxon>
        <taxon>Halorubellaceae</taxon>
        <taxon>Haloarchaeobius</taxon>
    </lineage>
</organism>
<sequence>MKVPISIDDETFNITDDTTVADLKRRVGCNDDYALVYRDDQTVLVLDDDAIVADHVEPQTTLEVHPLSDNYVFR</sequence>
<name>A0A1H0A318_9EURY</name>
<dbReference type="AlphaFoldDB" id="A0A1H0A318"/>
<accession>A0A1H0A318</accession>
<proteinExistence type="predicted"/>
<evidence type="ECO:0000313" key="2">
    <source>
        <dbReference type="Proteomes" id="UP000199370"/>
    </source>
</evidence>
<protein>
    <recommendedName>
        <fullName evidence="3">Ubiquitin-like domain-containing protein</fullName>
    </recommendedName>
</protein>
<evidence type="ECO:0000313" key="1">
    <source>
        <dbReference type="EMBL" id="SDN27900.1"/>
    </source>
</evidence>